<evidence type="ECO:0000313" key="1">
    <source>
        <dbReference type="EMBL" id="RYU91978.1"/>
    </source>
</evidence>
<proteinExistence type="predicted"/>
<dbReference type="OrthoDB" id="798655at2"/>
<dbReference type="AlphaFoldDB" id="A0A4Q5LR27"/>
<comment type="caution">
    <text evidence="1">The sequence shown here is derived from an EMBL/GenBank/DDBJ whole genome shotgun (WGS) entry which is preliminary data.</text>
</comment>
<dbReference type="Proteomes" id="UP000293331">
    <property type="component" value="Unassembled WGS sequence"/>
</dbReference>
<protein>
    <submittedName>
        <fullName evidence="1">Uncharacterized protein</fullName>
    </submittedName>
</protein>
<sequence>MRNLKIKHQGAGTNTTRALLFKQNNNDMKTDVKSPGLCVLNADELKDINGGTADGASMTLSSGTDSLLSIEFKWQQGGHSRDYKLSVGNDIDFNLKAYGKGTNA</sequence>
<keyword evidence="2" id="KW-1185">Reference proteome</keyword>
<dbReference type="RefSeq" id="WP_129874707.1">
    <property type="nucleotide sequence ID" value="NZ_SEWG01000001.1"/>
</dbReference>
<evidence type="ECO:0000313" key="2">
    <source>
        <dbReference type="Proteomes" id="UP000293331"/>
    </source>
</evidence>
<accession>A0A4Q5LR27</accession>
<gene>
    <name evidence="1" type="ORF">EWM62_00615</name>
</gene>
<organism evidence="1 2">
    <name type="scientific">Mucilaginibacter terrigena</name>
    <dbReference type="NCBI Taxonomy" id="2492395"/>
    <lineage>
        <taxon>Bacteria</taxon>
        <taxon>Pseudomonadati</taxon>
        <taxon>Bacteroidota</taxon>
        <taxon>Sphingobacteriia</taxon>
        <taxon>Sphingobacteriales</taxon>
        <taxon>Sphingobacteriaceae</taxon>
        <taxon>Mucilaginibacter</taxon>
    </lineage>
</organism>
<dbReference type="EMBL" id="SEWG01000001">
    <property type="protein sequence ID" value="RYU91978.1"/>
    <property type="molecule type" value="Genomic_DNA"/>
</dbReference>
<reference evidence="1 2" key="1">
    <citation type="submission" date="2019-02" db="EMBL/GenBank/DDBJ databases">
        <title>Bacterial novel species Mucilaginibacter sp. 17JY9-4 isolated from soil.</title>
        <authorList>
            <person name="Jung H.-Y."/>
        </authorList>
    </citation>
    <scope>NUCLEOTIDE SEQUENCE [LARGE SCALE GENOMIC DNA]</scope>
    <source>
        <strain evidence="1 2">17JY9-4</strain>
    </source>
</reference>
<name>A0A4Q5LR27_9SPHI</name>